<dbReference type="Proteomes" id="UP000829685">
    <property type="component" value="Unassembled WGS sequence"/>
</dbReference>
<evidence type="ECO:0000313" key="2">
    <source>
        <dbReference type="EMBL" id="KAI1857902.1"/>
    </source>
</evidence>
<reference evidence="2" key="1">
    <citation type="submission" date="2021-03" db="EMBL/GenBank/DDBJ databases">
        <title>Revisited historic fungal species revealed as producer of novel bioactive compounds through whole genome sequencing and comparative genomics.</title>
        <authorList>
            <person name="Vignolle G.A."/>
            <person name="Hochenegger N."/>
            <person name="Mach R.L."/>
            <person name="Mach-Aigner A.R."/>
            <person name="Javad Rahimi M."/>
            <person name="Salim K.A."/>
            <person name="Chan C.M."/>
            <person name="Lim L.B.L."/>
            <person name="Cai F."/>
            <person name="Druzhinina I.S."/>
            <person name="U'Ren J.M."/>
            <person name="Derntl C."/>
        </authorList>
    </citation>
    <scope>NUCLEOTIDE SEQUENCE</scope>
    <source>
        <strain evidence="2">TUCIM 5799</strain>
    </source>
</reference>
<comment type="caution">
    <text evidence="2">The sequence shown here is derived from an EMBL/GenBank/DDBJ whole genome shotgun (WGS) entry which is preliminary data.</text>
</comment>
<evidence type="ECO:0000313" key="3">
    <source>
        <dbReference type="Proteomes" id="UP000829685"/>
    </source>
</evidence>
<dbReference type="NCBIfam" id="NF005127">
    <property type="entry name" value="PRK06565.1"/>
    <property type="match status" value="1"/>
</dbReference>
<dbReference type="PANTHER" id="PTHR42678">
    <property type="entry name" value="AMIDASE"/>
    <property type="match status" value="1"/>
</dbReference>
<dbReference type="InterPro" id="IPR023631">
    <property type="entry name" value="Amidase_dom"/>
</dbReference>
<proteinExistence type="predicted"/>
<dbReference type="Pfam" id="PF01425">
    <property type="entry name" value="Amidase"/>
    <property type="match status" value="1"/>
</dbReference>
<sequence>MAELSIVEASIEELQAALSSGALTSVELVARYLRRIGSYDCSGPTLNAIPIINPDVFAEAATSDEHRAAGKPVRPLEGIPYTVKDSYKTKGMTIASGSPAFKDLVANEDAFTVAAIRAAGGVLIGRTNMPSMAYGGMQRGVYGRAESPYNPKYLAAAFASGSSNGSAVSTAASFAAFGMAEETVSSGRSPASNNALVAYTPSRGWLSIRGNWPLYPTCDVVVPHTRTVKDMLSLLEVISAEDGVTEGDFWRDQPWVKLEKAWPKGPDTFSNIRTAPKSLKNIRIAVPEMYIGGPAVEGARPVVTSEAVVKLWKQARVDLEALGAEVVIVPDFPAVTGYENPALLKDADPRLPENWHSRERGPLVAHGWNQFLKLNKDPNIPDLTSVDGLSIYPDWLRTSAELKFNDKKNMIHWAQLTSYIQECDFYEVEKLEDAVKALEAMRKRLLDDYLSAFGCDCVAFPAAGDVGAADADENDASSEHAWKNGVWYSTGNRALRHLGIPSVTVPMGIVEDKAMPVGLTFAGRSGEDESLLKWAQAYEHKSQLRIAPPATPALASDRIQLVDSPNPQQTAPRPSIEVSKCSVDDKTTADGQEVYKISIEGSISVSQATQPTGTQESLVPEIDISINAIDVPSNKVELKRSTETSGKLCYTFKAQSVEIKIRRNSSSIKAHAPVAADNLMVVILARSLAGGPPSGCLSMIDTAT</sequence>
<gene>
    <name evidence="2" type="ORF">JX265_010932</name>
</gene>
<accession>A0A9P9WD02</accession>
<feature type="domain" description="Amidase" evidence="1">
    <location>
        <begin position="27"/>
        <end position="327"/>
    </location>
</feature>
<dbReference type="AlphaFoldDB" id="A0A9P9WD02"/>
<dbReference type="PANTHER" id="PTHR42678:SF11">
    <property type="entry name" value="AMIDASE FAMILY PROTEIN"/>
    <property type="match status" value="1"/>
</dbReference>
<protein>
    <recommendedName>
        <fullName evidence="1">Amidase domain-containing protein</fullName>
    </recommendedName>
</protein>
<keyword evidence="3" id="KW-1185">Reference proteome</keyword>
<dbReference type="SUPFAM" id="SSF75304">
    <property type="entry name" value="Amidase signature (AS) enzymes"/>
    <property type="match status" value="1"/>
</dbReference>
<name>A0A9P9WD02_9PEZI</name>
<dbReference type="EMBL" id="JAFIMR010000038">
    <property type="protein sequence ID" value="KAI1857902.1"/>
    <property type="molecule type" value="Genomic_DNA"/>
</dbReference>
<dbReference type="InterPro" id="IPR036928">
    <property type="entry name" value="AS_sf"/>
</dbReference>
<dbReference type="Gene3D" id="3.90.1300.10">
    <property type="entry name" value="Amidase signature (AS) domain"/>
    <property type="match status" value="1"/>
</dbReference>
<evidence type="ECO:0000259" key="1">
    <source>
        <dbReference type="Pfam" id="PF01425"/>
    </source>
</evidence>
<organism evidence="2 3">
    <name type="scientific">Neoarthrinium moseri</name>
    <dbReference type="NCBI Taxonomy" id="1658444"/>
    <lineage>
        <taxon>Eukaryota</taxon>
        <taxon>Fungi</taxon>
        <taxon>Dikarya</taxon>
        <taxon>Ascomycota</taxon>
        <taxon>Pezizomycotina</taxon>
        <taxon>Sordariomycetes</taxon>
        <taxon>Xylariomycetidae</taxon>
        <taxon>Amphisphaeriales</taxon>
        <taxon>Apiosporaceae</taxon>
        <taxon>Neoarthrinium</taxon>
    </lineage>
</organism>